<gene>
    <name evidence="4" type="primary">6034346</name>
    <name evidence="3" type="ORF">CpipJ_CPIJ002598</name>
</gene>
<feature type="region of interest" description="Disordered" evidence="1">
    <location>
        <begin position="583"/>
        <end position="645"/>
    </location>
</feature>
<dbReference type="InParanoid" id="B0W7I3"/>
<dbReference type="eggNOG" id="ENOG502T27W">
    <property type="taxonomic scope" value="Eukaryota"/>
</dbReference>
<dbReference type="STRING" id="7176.B0W7I3"/>
<feature type="transmembrane region" description="Helical" evidence="2">
    <location>
        <begin position="484"/>
        <end position="506"/>
    </location>
</feature>
<evidence type="ECO:0000256" key="2">
    <source>
        <dbReference type="SAM" id="Phobius"/>
    </source>
</evidence>
<evidence type="ECO:0000313" key="5">
    <source>
        <dbReference type="Proteomes" id="UP000002320"/>
    </source>
</evidence>
<keyword evidence="2" id="KW-0812">Transmembrane</keyword>
<reference evidence="4" key="2">
    <citation type="submission" date="2021-02" db="UniProtKB">
        <authorList>
            <consortium name="EnsemblMetazoa"/>
        </authorList>
    </citation>
    <scope>IDENTIFICATION</scope>
    <source>
        <strain evidence="4">JHB</strain>
    </source>
</reference>
<dbReference type="EnsemblMetazoa" id="CPIJ002598-RA">
    <property type="protein sequence ID" value="CPIJ002598-PA"/>
    <property type="gene ID" value="CPIJ002598"/>
</dbReference>
<dbReference type="VEuPathDB" id="VectorBase:CQUJHB003303"/>
<keyword evidence="2" id="KW-1133">Transmembrane helix</keyword>
<dbReference type="EMBL" id="DS231854">
    <property type="protein sequence ID" value="EDS38018.1"/>
    <property type="molecule type" value="Genomic_DNA"/>
</dbReference>
<dbReference type="Gene3D" id="2.60.120.290">
    <property type="entry name" value="Spermadhesin, CUB domain"/>
    <property type="match status" value="1"/>
</dbReference>
<dbReference type="HOGENOM" id="CLU_424699_0_0_1"/>
<dbReference type="InterPro" id="IPR035914">
    <property type="entry name" value="Sperma_CUB_dom_sf"/>
</dbReference>
<evidence type="ECO:0000256" key="1">
    <source>
        <dbReference type="SAM" id="MobiDB-lite"/>
    </source>
</evidence>
<organism>
    <name type="scientific">Culex quinquefasciatus</name>
    <name type="common">Southern house mosquito</name>
    <name type="synonym">Culex pungens</name>
    <dbReference type="NCBI Taxonomy" id="7176"/>
    <lineage>
        <taxon>Eukaryota</taxon>
        <taxon>Metazoa</taxon>
        <taxon>Ecdysozoa</taxon>
        <taxon>Arthropoda</taxon>
        <taxon>Hexapoda</taxon>
        <taxon>Insecta</taxon>
        <taxon>Pterygota</taxon>
        <taxon>Neoptera</taxon>
        <taxon>Endopterygota</taxon>
        <taxon>Diptera</taxon>
        <taxon>Nematocera</taxon>
        <taxon>Culicoidea</taxon>
        <taxon>Culicidae</taxon>
        <taxon>Culicinae</taxon>
        <taxon>Culicini</taxon>
        <taxon>Culex</taxon>
        <taxon>Culex</taxon>
    </lineage>
</organism>
<dbReference type="SUPFAM" id="SSF49854">
    <property type="entry name" value="Spermadhesin, CUB domain"/>
    <property type="match status" value="1"/>
</dbReference>
<sequence>MSSKFQLRGGNSCTRSHSVVQKPIFRSTTMPDPLKPLVTIVSCQLDEGSGAQDETVVTGDDVVTPSLIDDYVNCPPGMDPEKTMNGDAENDYDDYYDDAFQVPKVSEGENYTVENVSVVLVGEDSLTTLAVGDEDGVVVGSIESVVDDDDEDVVEDSGEDNVVEQSDEELLNDYPVKLIKSPKIYNVPDTETLEAKFAAYKKEHSEEVELVSPGYPQPYPDIVDEGYQEFNVSEGIGVQVTIHELDLDPTSDFLHIRGGTVNDTDEKGPIFTGKIDEPVRFLIAHTTTFSVRFLSQHEAGSEPHDYRGFRLTYAPFGTKIEPTTTTTTEPPVPQEEYQWIRKEISVTKAMMQALDTWAKVRVELSNATNLFVEEHKLKYRPSKPEDIRIVAQKCPDTWPNYEECVTLRFAVPLRPEPVEEDQSPQGLNGLFGKSYISVSTTEPPKQEYQLSEANLERMWNDYGAMALAQIGIEAYKMPENSQVLLIWIAISLCIVAAFIFVLYSIWKIDFFKDYRRISKMSREQPDDDRNELKKKEFDISMFPSPHQIVPSFFPTGDPYSERADGQYAYDNSTMNPFAEEAFEVRQSPKPRPKQQVFEPLSPTDYSPSIVEFNELPETRSPRRSRNNPFLPSSNGGGFNQVGPRP</sequence>
<protein>
    <recommendedName>
        <fullName evidence="6">CUB domain-containing protein</fullName>
    </recommendedName>
</protein>
<dbReference type="OMA" id="IWKIDIF"/>
<dbReference type="OrthoDB" id="6128690at2759"/>
<accession>B0W7I3</accession>
<keyword evidence="5" id="KW-1185">Reference proteome</keyword>
<reference evidence="3" key="1">
    <citation type="submission" date="2007-03" db="EMBL/GenBank/DDBJ databases">
        <title>Annotation of Culex pipiens quinquefasciatus.</title>
        <authorList>
            <consortium name="The Broad Institute Genome Sequencing Platform"/>
            <person name="Atkinson P.W."/>
            <person name="Hemingway J."/>
            <person name="Christensen B.M."/>
            <person name="Higgs S."/>
            <person name="Kodira C."/>
            <person name="Hannick L."/>
            <person name="Megy K."/>
            <person name="O'Leary S."/>
            <person name="Pearson M."/>
            <person name="Haas B.J."/>
            <person name="Mauceli E."/>
            <person name="Wortman J.R."/>
            <person name="Lee N.H."/>
            <person name="Guigo R."/>
            <person name="Stanke M."/>
            <person name="Alvarado L."/>
            <person name="Amedeo P."/>
            <person name="Antoine C.H."/>
            <person name="Arensburger P."/>
            <person name="Bidwell S.L."/>
            <person name="Crawford M."/>
            <person name="Camaro F."/>
            <person name="Devon K."/>
            <person name="Engels R."/>
            <person name="Hammond M."/>
            <person name="Howarth C."/>
            <person name="Koehrsen M."/>
            <person name="Lawson D."/>
            <person name="Montgomery P."/>
            <person name="Nene V."/>
            <person name="Nusbaum C."/>
            <person name="Puiu D."/>
            <person name="Romero-Severson J."/>
            <person name="Severson D.W."/>
            <person name="Shumway M."/>
            <person name="Sisk P."/>
            <person name="Stolte C."/>
            <person name="Zeng Q."/>
            <person name="Eisenstadt E."/>
            <person name="Fraser-Liggett C."/>
            <person name="Strausberg R."/>
            <person name="Galagan J."/>
            <person name="Birren B."/>
            <person name="Collins F.H."/>
        </authorList>
    </citation>
    <scope>NUCLEOTIDE SEQUENCE [LARGE SCALE GENOMIC DNA]</scope>
    <source>
        <strain evidence="3">JHB</strain>
    </source>
</reference>
<name>B0W7I3_CULQU</name>
<evidence type="ECO:0008006" key="6">
    <source>
        <dbReference type="Google" id="ProtNLM"/>
    </source>
</evidence>
<evidence type="ECO:0000313" key="4">
    <source>
        <dbReference type="EnsemblMetazoa" id="CPIJ002598-PA"/>
    </source>
</evidence>
<keyword evidence="2" id="KW-0472">Membrane</keyword>
<evidence type="ECO:0000313" key="3">
    <source>
        <dbReference type="EMBL" id="EDS38018.1"/>
    </source>
</evidence>
<dbReference type="VEuPathDB" id="VectorBase:CPIJ002598"/>
<dbReference type="Proteomes" id="UP000002320">
    <property type="component" value="Unassembled WGS sequence"/>
</dbReference>
<dbReference type="AlphaFoldDB" id="B0W7I3"/>
<dbReference type="KEGG" id="cqu:CpipJ_CPIJ002598"/>
<proteinExistence type="predicted"/>